<evidence type="ECO:0000313" key="4">
    <source>
        <dbReference type="Proteomes" id="UP000229307"/>
    </source>
</evidence>
<dbReference type="InterPro" id="IPR050190">
    <property type="entry name" value="UPF0213_domain"/>
</dbReference>
<dbReference type="InterPro" id="IPR035901">
    <property type="entry name" value="GIY-YIG_endonuc_sf"/>
</dbReference>
<dbReference type="PANTHER" id="PTHR34477:SF1">
    <property type="entry name" value="UPF0213 PROTEIN YHBQ"/>
    <property type="match status" value="1"/>
</dbReference>
<name>A0A2M7SF65_9BACT</name>
<dbReference type="InterPro" id="IPR000305">
    <property type="entry name" value="GIY-YIG_endonuc"/>
</dbReference>
<organism evidence="3 4">
    <name type="scientific">Candidatus Desantisbacteria bacterium CG_4_10_14_0_8_um_filter_48_22</name>
    <dbReference type="NCBI Taxonomy" id="1974543"/>
    <lineage>
        <taxon>Bacteria</taxon>
        <taxon>Candidatus Desantisiibacteriota</taxon>
    </lineage>
</organism>
<evidence type="ECO:0000256" key="1">
    <source>
        <dbReference type="ARBA" id="ARBA00007435"/>
    </source>
</evidence>
<feature type="domain" description="GIY-YIG" evidence="2">
    <location>
        <begin position="1"/>
        <end position="74"/>
    </location>
</feature>
<evidence type="ECO:0000313" key="3">
    <source>
        <dbReference type="EMBL" id="PIZ18148.1"/>
    </source>
</evidence>
<gene>
    <name evidence="3" type="ORF">COY52_00890</name>
</gene>
<sequence length="84" mass="9752">MYYVYILKDQDNKTYIGSTNNIERRLREHGEGCCYSTRYFKKAVLEAYIAVKDESTARKLEKYLKVGSGKAFLKKRILTDEASA</sequence>
<reference evidence="4" key="1">
    <citation type="submission" date="2017-09" db="EMBL/GenBank/DDBJ databases">
        <title>Depth-based differentiation of microbial function through sediment-hosted aquifers and enrichment of novel symbionts in the deep terrestrial subsurface.</title>
        <authorList>
            <person name="Probst A.J."/>
            <person name="Ladd B."/>
            <person name="Jarett J.K."/>
            <person name="Geller-Mcgrath D.E."/>
            <person name="Sieber C.M.K."/>
            <person name="Emerson J.B."/>
            <person name="Anantharaman K."/>
            <person name="Thomas B.C."/>
            <person name="Malmstrom R."/>
            <person name="Stieglmeier M."/>
            <person name="Klingl A."/>
            <person name="Woyke T."/>
            <person name="Ryan C.M."/>
            <person name="Banfield J.F."/>
        </authorList>
    </citation>
    <scope>NUCLEOTIDE SEQUENCE [LARGE SCALE GENOMIC DNA]</scope>
</reference>
<proteinExistence type="inferred from homology"/>
<dbReference type="Pfam" id="PF01541">
    <property type="entry name" value="GIY-YIG"/>
    <property type="match status" value="1"/>
</dbReference>
<dbReference type="AlphaFoldDB" id="A0A2M7SF65"/>
<dbReference type="SMART" id="SM00465">
    <property type="entry name" value="GIYc"/>
    <property type="match status" value="1"/>
</dbReference>
<dbReference type="PANTHER" id="PTHR34477">
    <property type="entry name" value="UPF0213 PROTEIN YHBQ"/>
    <property type="match status" value="1"/>
</dbReference>
<comment type="similarity">
    <text evidence="1">Belongs to the UPF0213 family.</text>
</comment>
<dbReference type="EMBL" id="PFMR01000031">
    <property type="protein sequence ID" value="PIZ18148.1"/>
    <property type="molecule type" value="Genomic_DNA"/>
</dbReference>
<accession>A0A2M7SF65</accession>
<dbReference type="Proteomes" id="UP000229307">
    <property type="component" value="Unassembled WGS sequence"/>
</dbReference>
<dbReference type="SUPFAM" id="SSF82771">
    <property type="entry name" value="GIY-YIG endonuclease"/>
    <property type="match status" value="1"/>
</dbReference>
<comment type="caution">
    <text evidence="3">The sequence shown here is derived from an EMBL/GenBank/DDBJ whole genome shotgun (WGS) entry which is preliminary data.</text>
</comment>
<dbReference type="Gene3D" id="3.40.1440.10">
    <property type="entry name" value="GIY-YIG endonuclease"/>
    <property type="match status" value="1"/>
</dbReference>
<dbReference type="PROSITE" id="PS50164">
    <property type="entry name" value="GIY_YIG"/>
    <property type="match status" value="1"/>
</dbReference>
<evidence type="ECO:0000259" key="2">
    <source>
        <dbReference type="PROSITE" id="PS50164"/>
    </source>
</evidence>
<protein>
    <submittedName>
        <fullName evidence="3">Excinuclease ABC subunit C</fullName>
    </submittedName>
</protein>